<evidence type="ECO:0000256" key="2">
    <source>
        <dbReference type="ARBA" id="ARBA00022679"/>
    </source>
</evidence>
<keyword evidence="4" id="KW-0444">Lipid biosynthesis</keyword>
<dbReference type="PANTHER" id="PTHR10434">
    <property type="entry name" value="1-ACYL-SN-GLYCEROL-3-PHOSPHATE ACYLTRANSFERASE"/>
    <property type="match status" value="1"/>
</dbReference>
<dbReference type="CDD" id="cd07989">
    <property type="entry name" value="LPLAT_AGPAT-like"/>
    <property type="match status" value="1"/>
</dbReference>
<sequence length="197" mass="21758">MFMYNLAAHVWKFLLKRRGKLYIRNKESLPTDTGFVIACSHKGWVDVVALGAAILPHQIHFMAKKELFNHILTSNVLKKLNAFPVDRNNPGPSSIKTPIKLAKEGHIVGIFPSGTRTEEDVPLKRGAVTIASIAKVPIVPAVYKGPANVKELFSKVPIVISFGKPIYLGEDKLTKDRLADVSNHLTASIRALEETAR</sequence>
<dbReference type="PANTHER" id="PTHR10434:SF40">
    <property type="entry name" value="1-ACYL-SN-GLYCEROL-3-PHOSPHATE ACYLTRANSFERASE"/>
    <property type="match status" value="1"/>
</dbReference>
<keyword evidence="2 4" id="KW-0808">Transferase</keyword>
<dbReference type="EMBL" id="JACJHT010000001">
    <property type="protein sequence ID" value="MBA9038138.1"/>
    <property type="molecule type" value="Genomic_DNA"/>
</dbReference>
<keyword evidence="3 4" id="KW-0012">Acyltransferase</keyword>
<comment type="similarity">
    <text evidence="1 4">Belongs to the 1-acyl-sn-glycerol-3-phosphate acyltransferase family.</text>
</comment>
<dbReference type="GO" id="GO:0006654">
    <property type="term" value="P:phosphatidic acid biosynthetic process"/>
    <property type="evidence" value="ECO:0007669"/>
    <property type="project" value="TreeGrafter"/>
</dbReference>
<evidence type="ECO:0000256" key="4">
    <source>
        <dbReference type="RuleBase" id="RU361267"/>
    </source>
</evidence>
<proteinExistence type="inferred from homology"/>
<keyword evidence="4" id="KW-0443">Lipid metabolism</keyword>
<name>A0A7W3N821_PRIAR</name>
<dbReference type="GO" id="GO:0003841">
    <property type="term" value="F:1-acylglycerol-3-phosphate O-acyltransferase activity"/>
    <property type="evidence" value="ECO:0007669"/>
    <property type="project" value="UniProtKB-UniRule"/>
</dbReference>
<dbReference type="InterPro" id="IPR004552">
    <property type="entry name" value="AGP_acyltrans"/>
</dbReference>
<evidence type="ECO:0000256" key="1">
    <source>
        <dbReference type="ARBA" id="ARBA00008655"/>
    </source>
</evidence>
<protein>
    <recommendedName>
        <fullName evidence="4">1-acyl-sn-glycerol-3-phosphate acyltransferase</fullName>
        <ecNumber evidence="4">2.3.1.51</ecNumber>
    </recommendedName>
</protein>
<feature type="domain" description="Phospholipid/glycerol acyltransferase" evidence="5">
    <location>
        <begin position="35"/>
        <end position="146"/>
    </location>
</feature>
<keyword evidence="7" id="KW-1185">Reference proteome</keyword>
<dbReference type="Pfam" id="PF01553">
    <property type="entry name" value="Acyltransferase"/>
    <property type="match status" value="1"/>
</dbReference>
<comment type="catalytic activity">
    <reaction evidence="4">
        <text>a 1-acyl-sn-glycero-3-phosphate + an acyl-CoA = a 1,2-diacyl-sn-glycero-3-phosphate + CoA</text>
        <dbReference type="Rhea" id="RHEA:19709"/>
        <dbReference type="ChEBI" id="CHEBI:57287"/>
        <dbReference type="ChEBI" id="CHEBI:57970"/>
        <dbReference type="ChEBI" id="CHEBI:58342"/>
        <dbReference type="ChEBI" id="CHEBI:58608"/>
        <dbReference type="EC" id="2.3.1.51"/>
    </reaction>
</comment>
<dbReference type="AlphaFoldDB" id="A0A7W3N821"/>
<evidence type="ECO:0000313" key="6">
    <source>
        <dbReference type="EMBL" id="MBA9038138.1"/>
    </source>
</evidence>
<comment type="domain">
    <text evidence="4">The HXXXXD motif is essential for acyltransferase activity and may constitute the binding site for the phosphate moiety of the glycerol-3-phosphate.</text>
</comment>
<dbReference type="InterPro" id="IPR002123">
    <property type="entry name" value="Plipid/glycerol_acylTrfase"/>
</dbReference>
<dbReference type="NCBIfam" id="TIGR00530">
    <property type="entry name" value="AGP_acyltrn"/>
    <property type="match status" value="1"/>
</dbReference>
<organism evidence="6 7">
    <name type="scientific">Priestia aryabhattai</name>
    <name type="common">Bacillus aryabhattai</name>
    <dbReference type="NCBI Taxonomy" id="412384"/>
    <lineage>
        <taxon>Bacteria</taxon>
        <taxon>Bacillati</taxon>
        <taxon>Bacillota</taxon>
        <taxon>Bacilli</taxon>
        <taxon>Bacillales</taxon>
        <taxon>Bacillaceae</taxon>
        <taxon>Priestia</taxon>
    </lineage>
</organism>
<dbReference type="EC" id="2.3.1.51" evidence="4"/>
<gene>
    <name evidence="6" type="ORF">HNP21_001227</name>
</gene>
<keyword evidence="4" id="KW-1208">Phospholipid metabolism</keyword>
<dbReference type="GO" id="GO:0016020">
    <property type="term" value="C:membrane"/>
    <property type="evidence" value="ECO:0007669"/>
    <property type="project" value="InterPro"/>
</dbReference>
<dbReference type="SMART" id="SM00563">
    <property type="entry name" value="PlsC"/>
    <property type="match status" value="1"/>
</dbReference>
<evidence type="ECO:0000313" key="7">
    <source>
        <dbReference type="Proteomes" id="UP000543174"/>
    </source>
</evidence>
<comment type="caution">
    <text evidence="6">The sequence shown here is derived from an EMBL/GenBank/DDBJ whole genome shotgun (WGS) entry which is preliminary data.</text>
</comment>
<evidence type="ECO:0000259" key="5">
    <source>
        <dbReference type="SMART" id="SM00563"/>
    </source>
</evidence>
<dbReference type="Proteomes" id="UP000543174">
    <property type="component" value="Unassembled WGS sequence"/>
</dbReference>
<accession>A0A7W3N821</accession>
<reference evidence="6" key="1">
    <citation type="submission" date="2020-08" db="EMBL/GenBank/DDBJ databases">
        <title>Functional genomics of gut bacteria from endangered species of beetles.</title>
        <authorList>
            <person name="Carlos-Shanley C."/>
        </authorList>
    </citation>
    <scope>NUCLEOTIDE SEQUENCE [LARGE SCALE GENOMIC DNA]</scope>
    <source>
        <strain evidence="6">S00060</strain>
    </source>
</reference>
<dbReference type="SUPFAM" id="SSF69593">
    <property type="entry name" value="Glycerol-3-phosphate (1)-acyltransferase"/>
    <property type="match status" value="1"/>
</dbReference>
<keyword evidence="4" id="KW-0594">Phospholipid biosynthesis</keyword>
<evidence type="ECO:0000256" key="3">
    <source>
        <dbReference type="ARBA" id="ARBA00023315"/>
    </source>
</evidence>